<feature type="signal peptide" evidence="1">
    <location>
        <begin position="1"/>
        <end position="22"/>
    </location>
</feature>
<keyword evidence="1" id="KW-0732">Signal</keyword>
<evidence type="ECO:0000259" key="2">
    <source>
        <dbReference type="PROSITE" id="PS51549"/>
    </source>
</evidence>
<dbReference type="RefSeq" id="WP_184259614.1">
    <property type="nucleotide sequence ID" value="NZ_JACHIO010000025.1"/>
</dbReference>
<sequence length="138" mass="14708">MKIHRIIAMSAVLALPAMSSLAQSGAILATGTFHGAVHKTSGRATVYQATGGNVLRLTHFSTSNGPNVHVLLIAAADAKDDENFLTEKVDRIDLGPLKGNEGDQNYVLPAKIDLAKYKSVAIFCERFNANFGTAPLEK</sequence>
<dbReference type="PROSITE" id="PS51549">
    <property type="entry name" value="DM13"/>
    <property type="match status" value="1"/>
</dbReference>
<proteinExistence type="predicted"/>
<name>A0A7W7ZUA5_9BACT</name>
<dbReference type="InterPro" id="IPR019545">
    <property type="entry name" value="DM13_domain"/>
</dbReference>
<evidence type="ECO:0000313" key="4">
    <source>
        <dbReference type="Proteomes" id="UP000584867"/>
    </source>
</evidence>
<reference evidence="3 4" key="1">
    <citation type="submission" date="2020-08" db="EMBL/GenBank/DDBJ databases">
        <title>Genomic Encyclopedia of Type Strains, Phase IV (KMG-V): Genome sequencing to study the core and pangenomes of soil and plant-associated prokaryotes.</title>
        <authorList>
            <person name="Whitman W."/>
        </authorList>
    </citation>
    <scope>NUCLEOTIDE SEQUENCE [LARGE SCALE GENOMIC DNA]</scope>
    <source>
        <strain evidence="3 4">X5P3</strain>
    </source>
</reference>
<dbReference type="EMBL" id="JACHIO010000025">
    <property type="protein sequence ID" value="MBB5066248.1"/>
    <property type="molecule type" value="Genomic_DNA"/>
</dbReference>
<accession>A0A7W7ZUA5</accession>
<comment type="caution">
    <text evidence="3">The sequence shown here is derived from an EMBL/GenBank/DDBJ whole genome shotgun (WGS) entry which is preliminary data.</text>
</comment>
<organism evidence="3 4">
    <name type="scientific">Granulicella mallensis</name>
    <dbReference type="NCBI Taxonomy" id="940614"/>
    <lineage>
        <taxon>Bacteria</taxon>
        <taxon>Pseudomonadati</taxon>
        <taxon>Acidobacteriota</taxon>
        <taxon>Terriglobia</taxon>
        <taxon>Terriglobales</taxon>
        <taxon>Acidobacteriaceae</taxon>
        <taxon>Granulicella</taxon>
    </lineage>
</organism>
<feature type="domain" description="DM13" evidence="2">
    <location>
        <begin position="31"/>
        <end position="137"/>
    </location>
</feature>
<dbReference type="AlphaFoldDB" id="A0A7W7ZUA5"/>
<feature type="chain" id="PRO_5031433646" description="DM13 domain-containing protein" evidence="1">
    <location>
        <begin position="23"/>
        <end position="138"/>
    </location>
</feature>
<evidence type="ECO:0000256" key="1">
    <source>
        <dbReference type="SAM" id="SignalP"/>
    </source>
</evidence>
<dbReference type="Proteomes" id="UP000584867">
    <property type="component" value="Unassembled WGS sequence"/>
</dbReference>
<protein>
    <recommendedName>
        <fullName evidence="2">DM13 domain-containing protein</fullName>
    </recommendedName>
</protein>
<evidence type="ECO:0000313" key="3">
    <source>
        <dbReference type="EMBL" id="MBB5066248.1"/>
    </source>
</evidence>
<gene>
    <name evidence="3" type="ORF">HDF15_004624</name>
</gene>
<dbReference type="Pfam" id="PF10517">
    <property type="entry name" value="DM13"/>
    <property type="match status" value="1"/>
</dbReference>